<accession>A0A5N5HN23</accession>
<feature type="chain" id="PRO_5024280015" evidence="1">
    <location>
        <begin position="19"/>
        <end position="109"/>
    </location>
</feature>
<protein>
    <submittedName>
        <fullName evidence="2">Uncharacterized protein</fullName>
    </submittedName>
</protein>
<evidence type="ECO:0000256" key="1">
    <source>
        <dbReference type="SAM" id="SignalP"/>
    </source>
</evidence>
<sequence length="109" mass="12227">MSMHAPSLLIVLGKFMSAQTLFVKHPAYSRRSSLIATMHKTLILAAKFMRVDQDVVKCANEVKVALTTQLRSVVKKIEKLEFELAVLKGSDVFAPTSMQLETVYRRSSI</sequence>
<organism evidence="2 3">
    <name type="scientific">Pyrus ussuriensis x Pyrus communis</name>
    <dbReference type="NCBI Taxonomy" id="2448454"/>
    <lineage>
        <taxon>Eukaryota</taxon>
        <taxon>Viridiplantae</taxon>
        <taxon>Streptophyta</taxon>
        <taxon>Embryophyta</taxon>
        <taxon>Tracheophyta</taxon>
        <taxon>Spermatophyta</taxon>
        <taxon>Magnoliopsida</taxon>
        <taxon>eudicotyledons</taxon>
        <taxon>Gunneridae</taxon>
        <taxon>Pentapetalae</taxon>
        <taxon>rosids</taxon>
        <taxon>fabids</taxon>
        <taxon>Rosales</taxon>
        <taxon>Rosaceae</taxon>
        <taxon>Amygdaloideae</taxon>
        <taxon>Maleae</taxon>
        <taxon>Pyrus</taxon>
    </lineage>
</organism>
<proteinExistence type="predicted"/>
<feature type="signal peptide" evidence="1">
    <location>
        <begin position="1"/>
        <end position="18"/>
    </location>
</feature>
<reference evidence="2 3" key="3">
    <citation type="submission" date="2019-11" db="EMBL/GenBank/DDBJ databases">
        <title>A de novo genome assembly of a pear dwarfing rootstock.</title>
        <authorList>
            <person name="Wang F."/>
            <person name="Wang J."/>
            <person name="Li S."/>
            <person name="Zhang Y."/>
            <person name="Fang M."/>
            <person name="Ma L."/>
            <person name="Zhao Y."/>
            <person name="Jiang S."/>
        </authorList>
    </citation>
    <scope>NUCLEOTIDE SEQUENCE [LARGE SCALE GENOMIC DNA]</scope>
    <source>
        <strain evidence="2">S2</strain>
        <tissue evidence="2">Leaf</tissue>
    </source>
</reference>
<name>A0A5N5HN23_9ROSA</name>
<dbReference type="AlphaFoldDB" id="A0A5N5HN23"/>
<dbReference type="Proteomes" id="UP000327157">
    <property type="component" value="Chromosome 8"/>
</dbReference>
<comment type="caution">
    <text evidence="2">The sequence shown here is derived from an EMBL/GenBank/DDBJ whole genome shotgun (WGS) entry which is preliminary data.</text>
</comment>
<keyword evidence="3" id="KW-1185">Reference proteome</keyword>
<gene>
    <name evidence="2" type="ORF">D8674_033813</name>
</gene>
<reference evidence="3" key="2">
    <citation type="submission" date="2019-10" db="EMBL/GenBank/DDBJ databases">
        <title>A de novo genome assembly of a pear dwarfing rootstock.</title>
        <authorList>
            <person name="Wang F."/>
            <person name="Wang J."/>
            <person name="Li S."/>
            <person name="Zhang Y."/>
            <person name="Fang M."/>
            <person name="Ma L."/>
            <person name="Zhao Y."/>
            <person name="Jiang S."/>
        </authorList>
    </citation>
    <scope>NUCLEOTIDE SEQUENCE [LARGE SCALE GENOMIC DNA]</scope>
</reference>
<evidence type="ECO:0000313" key="3">
    <source>
        <dbReference type="Proteomes" id="UP000327157"/>
    </source>
</evidence>
<dbReference type="EMBL" id="SMOL01000148">
    <property type="protein sequence ID" value="KAB2629018.1"/>
    <property type="molecule type" value="Genomic_DNA"/>
</dbReference>
<reference evidence="2 3" key="1">
    <citation type="submission" date="2019-09" db="EMBL/GenBank/DDBJ databases">
        <authorList>
            <person name="Ou C."/>
        </authorList>
    </citation>
    <scope>NUCLEOTIDE SEQUENCE [LARGE SCALE GENOMIC DNA]</scope>
    <source>
        <strain evidence="2">S2</strain>
        <tissue evidence="2">Leaf</tissue>
    </source>
</reference>
<keyword evidence="1" id="KW-0732">Signal</keyword>
<evidence type="ECO:0000313" key="2">
    <source>
        <dbReference type="EMBL" id="KAB2629018.1"/>
    </source>
</evidence>